<name>A0AAD3DHM4_9CHLO</name>
<dbReference type="GO" id="GO:0046872">
    <property type="term" value="F:metal ion binding"/>
    <property type="evidence" value="ECO:0007669"/>
    <property type="project" value="UniProtKB-KW"/>
</dbReference>
<dbReference type="SUPFAM" id="SSF54719">
    <property type="entry name" value="Fe,Mn superoxide dismutase (SOD), C-terminal domain"/>
    <property type="match status" value="1"/>
</dbReference>
<dbReference type="Proteomes" id="UP001054857">
    <property type="component" value="Unassembled WGS sequence"/>
</dbReference>
<dbReference type="PROSITE" id="PS00088">
    <property type="entry name" value="SOD_MN"/>
    <property type="match status" value="1"/>
</dbReference>
<sequence length="265" mass="28963">MAPIRLLVGCVLALQVFTAALALERGCPTGTGNNTYANPALSLPYDGYLPAIDNETMYLHHTRHAGGAINNVNAILARYPTLRDSVTLADLVSKIGLKGFTHKYKIADNDTTALRNNAGSMINHAIFWRIMTSYNTSSPAAHLQPDLSALINATWGSPAGMLDALRSSASSLFGSGWAWVVYRSNGSLAIVNTPNQDNPLMQRFAAPATHGTPLLGVDVWEHAYYLRYRNVRASYLAQWVYLVDWAVVQRNYELAKAGSIDSLYC</sequence>
<dbReference type="Gene3D" id="3.55.40.20">
    <property type="entry name" value="Iron/manganese superoxide dismutase, C-terminal domain"/>
    <property type="match status" value="1"/>
</dbReference>
<comment type="similarity">
    <text evidence="1">Belongs to the iron/manganese superoxide dismutase family.</text>
</comment>
<proteinExistence type="inferred from homology"/>
<dbReference type="PANTHER" id="PTHR43595">
    <property type="entry name" value="37S RIBOSOMAL PROTEIN S26, MITOCHONDRIAL"/>
    <property type="match status" value="1"/>
</dbReference>
<dbReference type="PIRSF" id="PIRSF000349">
    <property type="entry name" value="SODismutase"/>
    <property type="match status" value="1"/>
</dbReference>
<keyword evidence="10" id="KW-1185">Reference proteome</keyword>
<dbReference type="SUPFAM" id="SSF46609">
    <property type="entry name" value="Fe,Mn superoxide dismutase (SOD), N-terminal domain"/>
    <property type="match status" value="1"/>
</dbReference>
<evidence type="ECO:0000256" key="1">
    <source>
        <dbReference type="ARBA" id="ARBA00008714"/>
    </source>
</evidence>
<evidence type="ECO:0000313" key="9">
    <source>
        <dbReference type="EMBL" id="GFR40587.1"/>
    </source>
</evidence>
<dbReference type="Gene3D" id="1.10.287.990">
    <property type="entry name" value="Fe,Mn superoxide dismutase (SOD) domain"/>
    <property type="match status" value="1"/>
</dbReference>
<feature type="domain" description="Manganese/iron superoxide dismutase C-terminal" evidence="8">
    <location>
        <begin position="146"/>
        <end position="250"/>
    </location>
</feature>
<dbReference type="InterPro" id="IPR019832">
    <property type="entry name" value="Mn/Fe_SOD_C"/>
</dbReference>
<feature type="binding site" evidence="5">
    <location>
        <position position="60"/>
    </location>
    <ligand>
        <name>Mn(2+)</name>
        <dbReference type="ChEBI" id="CHEBI:29035"/>
    </ligand>
</feature>
<keyword evidence="4" id="KW-0560">Oxidoreductase</keyword>
<evidence type="ECO:0000313" key="10">
    <source>
        <dbReference type="Proteomes" id="UP001054857"/>
    </source>
</evidence>
<dbReference type="EMBL" id="BMAR01000001">
    <property type="protein sequence ID" value="GFR40587.1"/>
    <property type="molecule type" value="Genomic_DNA"/>
</dbReference>
<comment type="caution">
    <text evidence="9">The sequence shown here is derived from an EMBL/GenBank/DDBJ whole genome shotgun (WGS) entry which is preliminary data.</text>
</comment>
<dbReference type="InterPro" id="IPR036314">
    <property type="entry name" value="SOD_C_sf"/>
</dbReference>
<dbReference type="GO" id="GO:0005737">
    <property type="term" value="C:cytoplasm"/>
    <property type="evidence" value="ECO:0007669"/>
    <property type="project" value="TreeGrafter"/>
</dbReference>
<evidence type="ECO:0000256" key="5">
    <source>
        <dbReference type="PIRSR" id="PIRSR000349-1"/>
    </source>
</evidence>
<evidence type="ECO:0000256" key="6">
    <source>
        <dbReference type="SAM" id="SignalP"/>
    </source>
</evidence>
<dbReference type="GO" id="GO:0004784">
    <property type="term" value="F:superoxide dismutase activity"/>
    <property type="evidence" value="ECO:0007669"/>
    <property type="project" value="UniProtKB-EC"/>
</dbReference>
<evidence type="ECO:0000256" key="3">
    <source>
        <dbReference type="ARBA" id="ARBA00022723"/>
    </source>
</evidence>
<reference evidence="9 10" key="1">
    <citation type="journal article" date="2021" name="Sci. Rep.">
        <title>Genome sequencing of the multicellular alga Astrephomene provides insights into convergent evolution of germ-soma differentiation.</title>
        <authorList>
            <person name="Yamashita S."/>
            <person name="Yamamoto K."/>
            <person name="Matsuzaki R."/>
            <person name="Suzuki S."/>
            <person name="Yamaguchi H."/>
            <person name="Hirooka S."/>
            <person name="Minakuchi Y."/>
            <person name="Miyagishima S."/>
            <person name="Kawachi M."/>
            <person name="Toyoda A."/>
            <person name="Nozaki H."/>
        </authorList>
    </citation>
    <scope>NUCLEOTIDE SEQUENCE [LARGE SCALE GENOMIC DNA]</scope>
    <source>
        <strain evidence="9 10">NIES-4017</strain>
    </source>
</reference>
<evidence type="ECO:0000256" key="4">
    <source>
        <dbReference type="ARBA" id="ARBA00023002"/>
    </source>
</evidence>
<feature type="binding site" evidence="5">
    <location>
        <position position="222"/>
    </location>
    <ligand>
        <name>Mn(2+)</name>
        <dbReference type="ChEBI" id="CHEBI:29035"/>
    </ligand>
</feature>
<feature type="signal peptide" evidence="6">
    <location>
        <begin position="1"/>
        <end position="22"/>
    </location>
</feature>
<evidence type="ECO:0000259" key="8">
    <source>
        <dbReference type="Pfam" id="PF02777"/>
    </source>
</evidence>
<dbReference type="EC" id="1.15.1.1" evidence="2"/>
<feature type="binding site" evidence="5">
    <location>
        <position position="218"/>
    </location>
    <ligand>
        <name>Mn(2+)</name>
        <dbReference type="ChEBI" id="CHEBI:29035"/>
    </ligand>
</feature>
<evidence type="ECO:0000256" key="2">
    <source>
        <dbReference type="ARBA" id="ARBA00012682"/>
    </source>
</evidence>
<dbReference type="Pfam" id="PF00081">
    <property type="entry name" value="Sod_Fe_N"/>
    <property type="match status" value="1"/>
</dbReference>
<feature type="chain" id="PRO_5042083749" description="superoxide dismutase" evidence="6">
    <location>
        <begin position="23"/>
        <end position="265"/>
    </location>
</feature>
<feature type="domain" description="Manganese/iron superoxide dismutase N-terminal" evidence="7">
    <location>
        <begin position="36"/>
        <end position="131"/>
    </location>
</feature>
<organism evidence="9 10">
    <name type="scientific">Astrephomene gubernaculifera</name>
    <dbReference type="NCBI Taxonomy" id="47775"/>
    <lineage>
        <taxon>Eukaryota</taxon>
        <taxon>Viridiplantae</taxon>
        <taxon>Chlorophyta</taxon>
        <taxon>core chlorophytes</taxon>
        <taxon>Chlorophyceae</taxon>
        <taxon>CS clade</taxon>
        <taxon>Chlamydomonadales</taxon>
        <taxon>Astrephomenaceae</taxon>
        <taxon>Astrephomene</taxon>
    </lineage>
</organism>
<dbReference type="PANTHER" id="PTHR43595:SF2">
    <property type="entry name" value="SMALL RIBOSOMAL SUBUNIT PROTEIN MS42"/>
    <property type="match status" value="1"/>
</dbReference>
<dbReference type="PRINTS" id="PR01703">
    <property type="entry name" value="MNSODISMTASE"/>
</dbReference>
<dbReference type="AlphaFoldDB" id="A0AAD3DHM4"/>
<accession>A0AAD3DHM4</accession>
<dbReference type="InterPro" id="IPR036324">
    <property type="entry name" value="Mn/Fe_SOD_N_sf"/>
</dbReference>
<dbReference type="InterPro" id="IPR001189">
    <property type="entry name" value="Mn/Fe_SOD"/>
</dbReference>
<keyword evidence="6" id="KW-0732">Signal</keyword>
<feature type="binding site" evidence="5">
    <location>
        <position position="124"/>
    </location>
    <ligand>
        <name>Mn(2+)</name>
        <dbReference type="ChEBI" id="CHEBI:29035"/>
    </ligand>
</feature>
<dbReference type="InterPro" id="IPR019831">
    <property type="entry name" value="Mn/Fe_SOD_N"/>
</dbReference>
<keyword evidence="3 5" id="KW-0479">Metal-binding</keyword>
<gene>
    <name evidence="9" type="ORF">Agub_g1167</name>
</gene>
<dbReference type="InterPro" id="IPR019833">
    <property type="entry name" value="Mn/Fe_SOD_BS"/>
</dbReference>
<protein>
    <recommendedName>
        <fullName evidence="2">superoxide dismutase</fullName>
        <ecNumber evidence="2">1.15.1.1</ecNumber>
    </recommendedName>
</protein>
<dbReference type="Pfam" id="PF02777">
    <property type="entry name" value="Sod_Fe_C"/>
    <property type="match status" value="1"/>
</dbReference>
<evidence type="ECO:0000259" key="7">
    <source>
        <dbReference type="Pfam" id="PF00081"/>
    </source>
</evidence>